<comment type="caution">
    <text evidence="1">The sequence shown here is derived from an EMBL/GenBank/DDBJ whole genome shotgun (WGS) entry which is preliminary data.</text>
</comment>
<evidence type="ECO:0000313" key="2">
    <source>
        <dbReference type="Proteomes" id="UP000229896"/>
    </source>
</evidence>
<evidence type="ECO:0008006" key="3">
    <source>
        <dbReference type="Google" id="ProtNLM"/>
    </source>
</evidence>
<evidence type="ECO:0000313" key="1">
    <source>
        <dbReference type="EMBL" id="PIU24055.1"/>
    </source>
</evidence>
<dbReference type="EMBL" id="PEXI01000098">
    <property type="protein sequence ID" value="PIU24055.1"/>
    <property type="molecule type" value="Genomic_DNA"/>
</dbReference>
<dbReference type="AlphaFoldDB" id="A0A2M6YBI6"/>
<dbReference type="Gene3D" id="1.10.287.890">
    <property type="entry name" value="Crystal structure of tRNA isopentenylpyrophosphate transferase (bh2366) domain"/>
    <property type="match status" value="1"/>
</dbReference>
<gene>
    <name evidence="1" type="ORF">COT12_03105</name>
</gene>
<protein>
    <recommendedName>
        <fullName evidence="3">tRNA (Adenosine(37)-N6)-dimethylallyltransferase MiaA</fullName>
    </recommendedName>
</protein>
<dbReference type="Pfam" id="PF01715">
    <property type="entry name" value="IPPT"/>
    <property type="match status" value="1"/>
</dbReference>
<name>A0A2M6YBI6_9BACT</name>
<reference evidence="2" key="1">
    <citation type="submission" date="2017-09" db="EMBL/GenBank/DDBJ databases">
        <title>Depth-based differentiation of microbial function through sediment-hosted aquifers and enrichment of novel symbionts in the deep terrestrial subsurface.</title>
        <authorList>
            <person name="Probst A.J."/>
            <person name="Ladd B."/>
            <person name="Jarett J.K."/>
            <person name="Geller-Mcgrath D.E."/>
            <person name="Sieber C.M.K."/>
            <person name="Emerson J.B."/>
            <person name="Anantharaman K."/>
            <person name="Thomas B.C."/>
            <person name="Malmstrom R."/>
            <person name="Stieglmeier M."/>
            <person name="Klingl A."/>
            <person name="Woyke T."/>
            <person name="Ryan C.M."/>
            <person name="Banfield J.F."/>
        </authorList>
    </citation>
    <scope>NUCLEOTIDE SEQUENCE [LARGE SCALE GENOMIC DNA]</scope>
</reference>
<accession>A0A2M6YBI6</accession>
<feature type="non-terminal residue" evidence="1">
    <location>
        <position position="1"/>
    </location>
</feature>
<organism evidence="1 2">
    <name type="scientific">Candidatus Berkelbacteria bacterium CG08_land_8_20_14_0_20_39_8</name>
    <dbReference type="NCBI Taxonomy" id="1974511"/>
    <lineage>
        <taxon>Bacteria</taxon>
        <taxon>Candidatus Berkelbacteria</taxon>
    </lineage>
</organism>
<proteinExistence type="predicted"/>
<sequence>YDKIDKRIDNWFEQGMVEEIGKLLDSGIDADWLIGLGLQYKIIGSYLRQMKKDTSESDTSYRIPDTQLQLLGQRLKFKTHAYARRQLTWFRRFPEIIWAEKLTSAEKAIGDFLQ</sequence>
<dbReference type="Proteomes" id="UP000229896">
    <property type="component" value="Unassembled WGS sequence"/>
</dbReference>